<dbReference type="Proteomes" id="UP000887540">
    <property type="component" value="Unplaced"/>
</dbReference>
<evidence type="ECO:0000256" key="1">
    <source>
        <dbReference type="SAM" id="Phobius"/>
    </source>
</evidence>
<feature type="transmembrane region" description="Helical" evidence="1">
    <location>
        <begin position="20"/>
        <end position="42"/>
    </location>
</feature>
<name>A0A914CFD0_9BILA</name>
<protein>
    <submittedName>
        <fullName evidence="3">Uncharacterized protein</fullName>
    </submittedName>
</protein>
<keyword evidence="1" id="KW-1133">Transmembrane helix</keyword>
<reference evidence="3" key="1">
    <citation type="submission" date="2022-11" db="UniProtKB">
        <authorList>
            <consortium name="WormBaseParasite"/>
        </authorList>
    </citation>
    <scope>IDENTIFICATION</scope>
</reference>
<organism evidence="2 3">
    <name type="scientific">Acrobeloides nanus</name>
    <dbReference type="NCBI Taxonomy" id="290746"/>
    <lineage>
        <taxon>Eukaryota</taxon>
        <taxon>Metazoa</taxon>
        <taxon>Ecdysozoa</taxon>
        <taxon>Nematoda</taxon>
        <taxon>Chromadorea</taxon>
        <taxon>Rhabditida</taxon>
        <taxon>Tylenchina</taxon>
        <taxon>Cephalobomorpha</taxon>
        <taxon>Cephaloboidea</taxon>
        <taxon>Cephalobidae</taxon>
        <taxon>Acrobeloides</taxon>
    </lineage>
</organism>
<keyword evidence="1" id="KW-0472">Membrane</keyword>
<keyword evidence="1" id="KW-0812">Transmembrane</keyword>
<keyword evidence="2" id="KW-1185">Reference proteome</keyword>
<dbReference type="WBParaSite" id="ACRNAN_scaffold10070.g32858.t1">
    <property type="protein sequence ID" value="ACRNAN_scaffold10070.g32858.t1"/>
    <property type="gene ID" value="ACRNAN_scaffold10070.g32858"/>
</dbReference>
<dbReference type="AlphaFoldDB" id="A0A914CFD0"/>
<evidence type="ECO:0000313" key="2">
    <source>
        <dbReference type="Proteomes" id="UP000887540"/>
    </source>
</evidence>
<sequence>MSPFIYSAVDVIIQFQAPIILTILIQFSTLHSFLNAITMILLMKPYRGAVRDAFRMKCIFNQVSGSNLVVVASTTGFDIDCDLTVGDGFLFGYELWHSSTIEQSINVNLLFDYIGIDLSMK</sequence>
<proteinExistence type="predicted"/>
<accession>A0A914CFD0</accession>
<evidence type="ECO:0000313" key="3">
    <source>
        <dbReference type="WBParaSite" id="ACRNAN_scaffold10070.g32858.t1"/>
    </source>
</evidence>